<sequence length="880" mass="100980">MSNERRRLIFARTHTRKLQGLILHALGFCWLFPQSALAPEAGPTIDLMEKTKHNLELGLSNQSADYNSRKIWSDTTNQAGSSWSTTPGNADVSHISSISSGLHLEHAHPTSGNSGKRLWDLTLWPDVSNEESPSKMQKMYMTGKERVPPALRSSDFESTRNIDFPGLGDIPFGAYSETPWISPRSPVALTVQRSLNDLNQIGFELGAPQGLNQHVLGEAYNPNTGIYKAFQSNVERQASISKGTRESLKSARGKNVDSIFSTKIAKGPTANTNGKQGSTQEKDLNSKIALIEDKPRNSGVELQEIHWGNPDFPKLDSIQPVDPWLVESDKEKLFGFLAPLGLSRSEVNIFGSIQSYIDELALAQCHGYVSLERWSQKRNDIWTRIESLLQFILCMNMKALKNIEPSSISEAKTEQEGLQAFIYERILKPDHLISLALDLKASPESSQIPRLSHIQVLLLKYLKFSLNDYYLFNVKASATLYSNVSKLQILKLELALLCLEYYYKSTDQMKWNFVFETRERFWGFWAKLKNDIQMKNHRDYIEQISLGSEILKIFPWDSKWPPLDAKLPKHALSPTITDWWERFRGKVLSIEKFQPQEYSSFISKEPLLLVDDWLYQFINLSPLQDMISLPRRVKQTIYVNGKALQEVLRKHSTAYDPTLWPTAEKEFQNVKINRFKSLFLRAAYLNSPFLAILGAGLPPSHVEHEQILIQNWMLEICLILKTWKSNAQDSGNDRLFETTSSRLPFLFAKLWGLERNQAMQNSSGQNYDIQSEIDKITTVIALNMLYYYYKLMNPQKWHFFYETTAKSMKFTDILAVSIHRLRNLKVFSYRPLKGQNLEEILPWNKILMNGYRPGWLKELSKEVHNSIIKLKYQMGILSDS</sequence>
<comment type="caution">
    <text evidence="1">The sequence shown here is derived from an EMBL/GenBank/DDBJ whole genome shotgun (WGS) entry which is preliminary data.</text>
</comment>
<organism evidence="1 2">
    <name type="scientific">Austropuccinia psidii MF-1</name>
    <dbReference type="NCBI Taxonomy" id="1389203"/>
    <lineage>
        <taxon>Eukaryota</taxon>
        <taxon>Fungi</taxon>
        <taxon>Dikarya</taxon>
        <taxon>Basidiomycota</taxon>
        <taxon>Pucciniomycotina</taxon>
        <taxon>Pucciniomycetes</taxon>
        <taxon>Pucciniales</taxon>
        <taxon>Sphaerophragmiaceae</taxon>
        <taxon>Austropuccinia</taxon>
    </lineage>
</organism>
<dbReference type="Proteomes" id="UP000765509">
    <property type="component" value="Unassembled WGS sequence"/>
</dbReference>
<accession>A0A9Q3H537</accession>
<reference evidence="1" key="1">
    <citation type="submission" date="2021-03" db="EMBL/GenBank/DDBJ databases">
        <title>Draft genome sequence of rust myrtle Austropuccinia psidii MF-1, a brazilian biotype.</title>
        <authorList>
            <person name="Quecine M.C."/>
            <person name="Pachon D.M.R."/>
            <person name="Bonatelli M.L."/>
            <person name="Correr F.H."/>
            <person name="Franceschini L.M."/>
            <person name="Leite T.F."/>
            <person name="Margarido G.R.A."/>
            <person name="Almeida C.A."/>
            <person name="Ferrarezi J.A."/>
            <person name="Labate C.A."/>
        </authorList>
    </citation>
    <scope>NUCLEOTIDE SEQUENCE</scope>
    <source>
        <strain evidence="1">MF-1</strain>
    </source>
</reference>
<dbReference type="EMBL" id="AVOT02010170">
    <property type="protein sequence ID" value="MBW0489625.1"/>
    <property type="molecule type" value="Genomic_DNA"/>
</dbReference>
<name>A0A9Q3H537_9BASI</name>
<evidence type="ECO:0000313" key="1">
    <source>
        <dbReference type="EMBL" id="MBW0489625.1"/>
    </source>
</evidence>
<dbReference type="AlphaFoldDB" id="A0A9Q3H537"/>
<gene>
    <name evidence="1" type="ORF">O181_029340</name>
</gene>
<keyword evidence="2" id="KW-1185">Reference proteome</keyword>
<evidence type="ECO:0000313" key="2">
    <source>
        <dbReference type="Proteomes" id="UP000765509"/>
    </source>
</evidence>
<proteinExistence type="predicted"/>
<protein>
    <submittedName>
        <fullName evidence="1">Uncharacterized protein</fullName>
    </submittedName>
</protein>